<proteinExistence type="predicted"/>
<dbReference type="Gene3D" id="3.40.50.1820">
    <property type="entry name" value="alpha/beta hydrolase"/>
    <property type="match status" value="1"/>
</dbReference>
<feature type="domain" description="Lipase-like C-terminal" evidence="9">
    <location>
        <begin position="7"/>
        <end position="378"/>
    </location>
</feature>
<dbReference type="PANTHER" id="PTHR34043">
    <property type="entry name" value="ALPHA/BETA-HYDROLASES SUPERFAMILY PROTEIN"/>
    <property type="match status" value="1"/>
</dbReference>
<evidence type="ECO:0000256" key="1">
    <source>
        <dbReference type="ARBA" id="ARBA00001024"/>
    </source>
</evidence>
<dbReference type="EMBL" id="GU272057">
    <property type="protein sequence ID" value="ADC84241.1"/>
    <property type="molecule type" value="Genomic_DNA"/>
</dbReference>
<dbReference type="SMR" id="D3XB96"/>
<name>D3XB96_ANETH</name>
<dbReference type="GO" id="GO:0016042">
    <property type="term" value="P:lipid catabolic process"/>
    <property type="evidence" value="ECO:0007669"/>
    <property type="project" value="UniProtKB-KW"/>
</dbReference>
<evidence type="ECO:0000259" key="9">
    <source>
        <dbReference type="Pfam" id="PF24708"/>
    </source>
</evidence>
<evidence type="ECO:0000256" key="3">
    <source>
        <dbReference type="ARBA" id="ARBA00013279"/>
    </source>
</evidence>
<comment type="subcellular location">
    <subcellularLocation>
        <location evidence="2">Secreted</location>
    </subcellularLocation>
</comment>
<keyword evidence="6 10" id="KW-0378">Hydrolase</keyword>
<keyword evidence="4" id="KW-0964">Secreted</keyword>
<keyword evidence="5" id="KW-0732">Signal</keyword>
<evidence type="ECO:0000313" key="10">
    <source>
        <dbReference type="EMBL" id="ADC84241.1"/>
    </source>
</evidence>
<reference evidence="10" key="1">
    <citation type="journal article" date="2016" name="PLoS ONE">
        <title>Analysis of Comparative Sequence and Genomic Data to Verify Phylogenetic Relationship and Explore a New Subfamily of Bacterial Lipases.</title>
        <authorList>
            <person name="Masomian M."/>
            <person name="Rahman R.N."/>
            <person name="Salleh A.B."/>
            <person name="Basri M."/>
        </authorList>
    </citation>
    <scope>NUCLEOTIDE SEQUENCE</scope>
    <source>
        <strain evidence="10">HZ</strain>
    </source>
</reference>
<dbReference type="ESTHER" id="aneth-d3xb96">
    <property type="family name" value="Bacterial_lip_FamI.5"/>
</dbReference>
<dbReference type="InterPro" id="IPR029058">
    <property type="entry name" value="AB_hydrolase_fold"/>
</dbReference>
<accession>D3XB96</accession>
<evidence type="ECO:0000256" key="8">
    <source>
        <dbReference type="ARBA" id="ARBA00023098"/>
    </source>
</evidence>
<dbReference type="InterPro" id="IPR056304">
    <property type="entry name" value="Lip-like_C"/>
</dbReference>
<dbReference type="RefSeq" id="WP_057900039.1">
    <property type="nucleotide sequence ID" value="NZ_JARLVY010000040.1"/>
</dbReference>
<dbReference type="SUPFAM" id="SSF53474">
    <property type="entry name" value="alpha/beta-Hydrolases"/>
    <property type="match status" value="1"/>
</dbReference>
<organism evidence="10">
    <name type="scientific">Aneurinibacillus thermoaerophilus</name>
    <dbReference type="NCBI Taxonomy" id="143495"/>
    <lineage>
        <taxon>Bacteria</taxon>
        <taxon>Bacillati</taxon>
        <taxon>Bacillota</taxon>
        <taxon>Bacilli</taxon>
        <taxon>Bacillales</taxon>
        <taxon>Paenibacillaceae</taxon>
        <taxon>Aneurinibacillus group</taxon>
        <taxon>Aneurinibacillus</taxon>
    </lineage>
</organism>
<dbReference type="EC" id="3.1.1.3" evidence="3"/>
<evidence type="ECO:0000256" key="2">
    <source>
        <dbReference type="ARBA" id="ARBA00004613"/>
    </source>
</evidence>
<evidence type="ECO:0000256" key="4">
    <source>
        <dbReference type="ARBA" id="ARBA00022525"/>
    </source>
</evidence>
<evidence type="ECO:0000256" key="5">
    <source>
        <dbReference type="ARBA" id="ARBA00022729"/>
    </source>
</evidence>
<evidence type="ECO:0000256" key="6">
    <source>
        <dbReference type="ARBA" id="ARBA00022801"/>
    </source>
</evidence>
<protein>
    <recommendedName>
        <fullName evidence="3">triacylglycerol lipase</fullName>
        <ecNumber evidence="3">3.1.1.3</ecNumber>
    </recommendedName>
</protein>
<dbReference type="Pfam" id="PF24708">
    <property type="entry name" value="Lip_C"/>
    <property type="match status" value="1"/>
</dbReference>
<dbReference type="GO" id="GO:0005576">
    <property type="term" value="C:extracellular region"/>
    <property type="evidence" value="ECO:0007669"/>
    <property type="project" value="UniProtKB-SubCell"/>
</dbReference>
<comment type="catalytic activity">
    <reaction evidence="1">
        <text>a triacylglycerol + H2O = a diacylglycerol + a fatty acid + H(+)</text>
        <dbReference type="Rhea" id="RHEA:12044"/>
        <dbReference type="ChEBI" id="CHEBI:15377"/>
        <dbReference type="ChEBI" id="CHEBI:15378"/>
        <dbReference type="ChEBI" id="CHEBI:17855"/>
        <dbReference type="ChEBI" id="CHEBI:18035"/>
        <dbReference type="ChEBI" id="CHEBI:28868"/>
        <dbReference type="EC" id="3.1.1.3"/>
    </reaction>
</comment>
<evidence type="ECO:0000256" key="7">
    <source>
        <dbReference type="ARBA" id="ARBA00022963"/>
    </source>
</evidence>
<sequence>MQKERKNQYPIVLVHGFAGWGRDEMLGVKYWGGMHDIQEDLKQYGYETHTAVVGPFSSNWDRACELYAQLVGGTVDYGAAHAEKYGHDRFGRTYPGLLKNWDGEHKIHLIGHSMGGQTVRVLTQLLKEGSQEEREYAKKHGVQLSPLFEGGKSWVHSVTTIATPNDGTTLADVVTQLIPAAQQIMGLAAAVSGNTNVPVYDFKLDQWGLKRKAGESFVHYADRVWNSGIWTNTKDISAWDLKPEGAKELNNWVKAQPDVYYFSYSGEATFRSLITGHHLPDLTMNKLITPFGIFLGCYGSDEKWWQNDGIVNTISMNGPKLGSTDEIVPYDGTPKIGKWNDMGIQENWDHADYIGLSLSYVLGIEKIEDFYRGVADMLGSLSVR</sequence>
<dbReference type="AlphaFoldDB" id="D3XB96"/>
<keyword evidence="7" id="KW-0442">Lipid degradation</keyword>
<dbReference type="PANTHER" id="PTHR34043:SF3">
    <property type="entry name" value="ALPHA_BETA-HYDROLASES SUPERFAMILY PROTEIN"/>
    <property type="match status" value="1"/>
</dbReference>
<keyword evidence="8" id="KW-0443">Lipid metabolism</keyword>
<dbReference type="GO" id="GO:0004806">
    <property type="term" value="F:triacylglycerol lipase activity"/>
    <property type="evidence" value="ECO:0007669"/>
    <property type="project" value="UniProtKB-EC"/>
</dbReference>